<dbReference type="GO" id="GO:0009279">
    <property type="term" value="C:cell outer membrane"/>
    <property type="evidence" value="ECO:0007669"/>
    <property type="project" value="TreeGrafter"/>
</dbReference>
<dbReference type="InterPro" id="IPR014340">
    <property type="entry name" value="LptA"/>
</dbReference>
<dbReference type="GO" id="GO:0001530">
    <property type="term" value="F:lipopolysaccharide binding"/>
    <property type="evidence" value="ECO:0007669"/>
    <property type="project" value="InterPro"/>
</dbReference>
<evidence type="ECO:0000259" key="5">
    <source>
        <dbReference type="Pfam" id="PF03968"/>
    </source>
</evidence>
<dbReference type="Proteomes" id="UP000254033">
    <property type="component" value="Unassembled WGS sequence"/>
</dbReference>
<keyword evidence="1" id="KW-0813">Transport</keyword>
<evidence type="ECO:0000313" key="9">
    <source>
        <dbReference type="Proteomes" id="UP000054698"/>
    </source>
</evidence>
<dbReference type="Pfam" id="PF03968">
    <property type="entry name" value="LptD_N"/>
    <property type="match status" value="1"/>
</dbReference>
<evidence type="ECO:0000313" key="7">
    <source>
        <dbReference type="EMBL" id="SPX62886.1"/>
    </source>
</evidence>
<evidence type="ECO:0000256" key="4">
    <source>
        <dbReference type="SAM" id="SignalP"/>
    </source>
</evidence>
<evidence type="ECO:0000256" key="3">
    <source>
        <dbReference type="ARBA" id="ARBA00022764"/>
    </source>
</evidence>
<sequence length="174" mass="19393">MNPNMPKIGLLKCITLLILILTSNHSLAMPDDREKLVELSADSADLDQQTHRGEYIGDVQFDQGTTHLRAAKAITEGDKHNKLVFAVAEGNDKEQAHYWTQTALDKPLLHAYADIIRYYPNRHLIELIGNAHVSQGDNSFAAPKISYDTLKQHVVSKSDGKTRTTIIIHPGKQS</sequence>
<dbReference type="Gene3D" id="2.60.450.10">
    <property type="entry name" value="Lipopolysaccharide (LPS) transport protein A like domain"/>
    <property type="match status" value="1"/>
</dbReference>
<name>A0A0W0U963_9GAMM</name>
<dbReference type="GO" id="GO:0017089">
    <property type="term" value="F:glycolipid transfer activity"/>
    <property type="evidence" value="ECO:0007669"/>
    <property type="project" value="TreeGrafter"/>
</dbReference>
<feature type="chain" id="PRO_5033244660" evidence="4">
    <location>
        <begin position="29"/>
        <end position="174"/>
    </location>
</feature>
<dbReference type="STRING" id="453.Lfee_0146"/>
<dbReference type="Proteomes" id="UP000054698">
    <property type="component" value="Unassembled WGS sequence"/>
</dbReference>
<dbReference type="Proteomes" id="UP000251942">
    <property type="component" value="Unassembled WGS sequence"/>
</dbReference>
<keyword evidence="9" id="KW-1185">Reference proteome</keyword>
<evidence type="ECO:0000313" key="11">
    <source>
        <dbReference type="Proteomes" id="UP000254033"/>
    </source>
</evidence>
<dbReference type="InterPro" id="IPR052037">
    <property type="entry name" value="LPS_export_LptA"/>
</dbReference>
<organism evidence="6 9">
    <name type="scientific">Legionella feeleii</name>
    <dbReference type="NCBI Taxonomy" id="453"/>
    <lineage>
        <taxon>Bacteria</taxon>
        <taxon>Pseudomonadati</taxon>
        <taxon>Pseudomonadota</taxon>
        <taxon>Gammaproteobacteria</taxon>
        <taxon>Legionellales</taxon>
        <taxon>Legionellaceae</taxon>
        <taxon>Legionella</taxon>
    </lineage>
</organism>
<dbReference type="GO" id="GO:0015920">
    <property type="term" value="P:lipopolysaccharide transport"/>
    <property type="evidence" value="ECO:0007669"/>
    <property type="project" value="InterPro"/>
</dbReference>
<dbReference type="GO" id="GO:0030288">
    <property type="term" value="C:outer membrane-bounded periplasmic space"/>
    <property type="evidence" value="ECO:0007669"/>
    <property type="project" value="TreeGrafter"/>
</dbReference>
<dbReference type="EMBL" id="UASS01000040">
    <property type="protein sequence ID" value="SPX62886.1"/>
    <property type="molecule type" value="Genomic_DNA"/>
</dbReference>
<evidence type="ECO:0000256" key="1">
    <source>
        <dbReference type="ARBA" id="ARBA00022448"/>
    </source>
</evidence>
<protein>
    <submittedName>
        <fullName evidence="6">Lipopolysaccharide export system protein LptA</fullName>
    </submittedName>
</protein>
<feature type="domain" description="Organic solvent tolerance-like N-terminal" evidence="5">
    <location>
        <begin position="39"/>
        <end position="152"/>
    </location>
</feature>
<gene>
    <name evidence="6" type="primary">lptA</name>
    <name evidence="6" type="ORF">Lfee_0146</name>
    <name evidence="8" type="ORF">NCTC11978_01250</name>
    <name evidence="7" type="ORF">NCTC12022_03655</name>
</gene>
<proteinExistence type="predicted"/>
<dbReference type="PANTHER" id="PTHR36504">
    <property type="entry name" value="LIPOPOLYSACCHARIDE EXPORT SYSTEM PROTEIN LPTA"/>
    <property type="match status" value="1"/>
</dbReference>
<evidence type="ECO:0000313" key="10">
    <source>
        <dbReference type="Proteomes" id="UP000251942"/>
    </source>
</evidence>
<feature type="signal peptide" evidence="4">
    <location>
        <begin position="1"/>
        <end position="28"/>
    </location>
</feature>
<dbReference type="NCBIfam" id="TIGR03002">
    <property type="entry name" value="outer_YhbN_LptA"/>
    <property type="match status" value="1"/>
</dbReference>
<reference evidence="6 9" key="1">
    <citation type="submission" date="2015-11" db="EMBL/GenBank/DDBJ databases">
        <title>Genomic analysis of 38 Legionella species identifies large and diverse effector repertoires.</title>
        <authorList>
            <person name="Burstein D."/>
            <person name="Amaro F."/>
            <person name="Zusman T."/>
            <person name="Lifshitz Z."/>
            <person name="Cohen O."/>
            <person name="Gilbert J.A."/>
            <person name="Pupko T."/>
            <person name="Shuman H.A."/>
            <person name="Segal G."/>
        </authorList>
    </citation>
    <scope>NUCLEOTIDE SEQUENCE [LARGE SCALE GENOMIC DNA]</scope>
    <source>
        <strain evidence="6 9">WO-44C</strain>
    </source>
</reference>
<keyword evidence="2 4" id="KW-0732">Signal</keyword>
<dbReference type="PANTHER" id="PTHR36504:SF1">
    <property type="entry name" value="LIPOPOLYSACCHARIDE EXPORT SYSTEM PROTEIN LPTA"/>
    <property type="match status" value="1"/>
</dbReference>
<dbReference type="InterPro" id="IPR005653">
    <property type="entry name" value="OstA-like_N"/>
</dbReference>
<evidence type="ECO:0000313" key="6">
    <source>
        <dbReference type="EMBL" id="KTD04319.1"/>
    </source>
</evidence>
<evidence type="ECO:0000256" key="2">
    <source>
        <dbReference type="ARBA" id="ARBA00022729"/>
    </source>
</evidence>
<keyword evidence="3" id="KW-0574">Periplasm</keyword>
<dbReference type="AlphaFoldDB" id="A0A0W0U963"/>
<dbReference type="EMBL" id="UGNY01000001">
    <property type="protein sequence ID" value="STX38070.1"/>
    <property type="molecule type" value="Genomic_DNA"/>
</dbReference>
<dbReference type="EMBL" id="LNYB01000008">
    <property type="protein sequence ID" value="KTD04319.1"/>
    <property type="molecule type" value="Genomic_DNA"/>
</dbReference>
<accession>A0A0W0U963</accession>
<evidence type="ECO:0000313" key="8">
    <source>
        <dbReference type="EMBL" id="STX38070.1"/>
    </source>
</evidence>
<dbReference type="PATRIC" id="fig|453.4.peg.165"/>
<reference evidence="10 11" key="2">
    <citation type="submission" date="2018-06" db="EMBL/GenBank/DDBJ databases">
        <authorList>
            <consortium name="Pathogen Informatics"/>
            <person name="Doyle S."/>
        </authorList>
    </citation>
    <scope>NUCLEOTIDE SEQUENCE [LARGE SCALE GENOMIC DNA]</scope>
    <source>
        <strain evidence="8 11">NCTC11978</strain>
        <strain evidence="7 10">NCTC12022</strain>
    </source>
</reference>